<organism evidence="5">
    <name type="scientific">Xenopsylla cheopis</name>
    <name type="common">Oriental rat flea</name>
    <name type="synonym">Pulex cheopis</name>
    <dbReference type="NCBI Taxonomy" id="163159"/>
    <lineage>
        <taxon>Eukaryota</taxon>
        <taxon>Metazoa</taxon>
        <taxon>Ecdysozoa</taxon>
        <taxon>Arthropoda</taxon>
        <taxon>Hexapoda</taxon>
        <taxon>Insecta</taxon>
        <taxon>Pterygota</taxon>
        <taxon>Neoptera</taxon>
        <taxon>Endopterygota</taxon>
        <taxon>Siphonaptera</taxon>
        <taxon>Pulicidae</taxon>
        <taxon>Xenopsyllinae</taxon>
        <taxon>Xenopsylla</taxon>
    </lineage>
</organism>
<evidence type="ECO:0000313" key="5">
    <source>
        <dbReference type="EMBL" id="NOV51934.1"/>
    </source>
</evidence>
<dbReference type="EMBL" id="GIIL01008208">
    <property type="protein sequence ID" value="NOV51934.1"/>
    <property type="molecule type" value="Transcribed_RNA"/>
</dbReference>
<feature type="chain" id="PRO_5026795032" evidence="3">
    <location>
        <begin position="23"/>
        <end position="264"/>
    </location>
</feature>
<feature type="signal peptide" evidence="3">
    <location>
        <begin position="1"/>
        <end position="22"/>
    </location>
</feature>
<keyword evidence="1" id="KW-1015">Disulfide bond</keyword>
<sequence>MGVNVLWKLLLLLLSLAAAATASDITGQSNIEENQDETSTISNNRPIFPLSGKRYAAGCVHGRSYWDASSQRCVTCSHCGREEIVIRPCGLDRDIVCGPVSDLHLDYWSWLKERSSLIKDAEEQTMFETKNADVAAPLRTQESSAHSPNWQWDWEAGVLLMAIIICALFFALVAGYSLHHARHWRILEEHYEADVEEISTRLALISAASASLATCTHPNGIVTLPPTPDTNQDGNCANLEQLLAGKSASTHPGRINIYIEDNES</sequence>
<feature type="repeat" description="TNFR-Cys" evidence="1">
    <location>
        <begin position="58"/>
        <end position="97"/>
    </location>
</feature>
<evidence type="ECO:0000256" key="3">
    <source>
        <dbReference type="SAM" id="SignalP"/>
    </source>
</evidence>
<feature type="transmembrane region" description="Helical" evidence="2">
    <location>
        <begin position="156"/>
        <end position="178"/>
    </location>
</feature>
<evidence type="ECO:0000259" key="4">
    <source>
        <dbReference type="PROSITE" id="PS50050"/>
    </source>
</evidence>
<keyword evidence="2" id="KW-1133">Transmembrane helix</keyword>
<dbReference type="Pfam" id="PF00020">
    <property type="entry name" value="TNFR_c6"/>
    <property type="match status" value="1"/>
</dbReference>
<feature type="disulfide bond" evidence="1">
    <location>
        <begin position="76"/>
        <end position="89"/>
    </location>
</feature>
<dbReference type="Gene3D" id="2.10.50.10">
    <property type="entry name" value="Tumor Necrosis Factor Receptor, subunit A, domain 2"/>
    <property type="match status" value="1"/>
</dbReference>
<keyword evidence="3" id="KW-0732">Signal</keyword>
<accession>A0A6M2E0N2</accession>
<keyword evidence="2" id="KW-0812">Transmembrane</keyword>
<dbReference type="PROSITE" id="PS00652">
    <property type="entry name" value="TNFR_NGFR_1"/>
    <property type="match status" value="1"/>
</dbReference>
<reference evidence="5" key="1">
    <citation type="submission" date="2020-03" db="EMBL/GenBank/DDBJ databases">
        <title>Transcriptomic Profiling of the Digestive Tract of the Rat Flea, Xenopsylla cheopis, Following Blood Feeding and Infection with Yersinia pestis.</title>
        <authorList>
            <person name="Bland D.M."/>
            <person name="Martens C.A."/>
            <person name="Virtaneva K."/>
            <person name="Kanakabandi K."/>
            <person name="Long D."/>
            <person name="Rosenke R."/>
            <person name="Saturday G.A."/>
            <person name="Hoyt F.H."/>
            <person name="Bruno D.P."/>
            <person name="Ribeiro J.M.C."/>
            <person name="Hinnebusch J."/>
        </authorList>
    </citation>
    <scope>NUCLEOTIDE SEQUENCE</scope>
</reference>
<feature type="disulfide bond" evidence="1">
    <location>
        <begin position="79"/>
        <end position="97"/>
    </location>
</feature>
<dbReference type="SMART" id="SM00208">
    <property type="entry name" value="TNFR"/>
    <property type="match status" value="1"/>
</dbReference>
<dbReference type="AlphaFoldDB" id="A0A6M2E0N2"/>
<keyword evidence="2" id="KW-0472">Membrane</keyword>
<keyword evidence="5" id="KW-0675">Receptor</keyword>
<evidence type="ECO:0000256" key="1">
    <source>
        <dbReference type="PROSITE-ProRule" id="PRU00206"/>
    </source>
</evidence>
<evidence type="ECO:0000256" key="2">
    <source>
        <dbReference type="SAM" id="Phobius"/>
    </source>
</evidence>
<dbReference type="InterPro" id="IPR001368">
    <property type="entry name" value="TNFR/NGFR_Cys_rich_reg"/>
</dbReference>
<proteinExistence type="predicted"/>
<feature type="domain" description="TNFR-Cys" evidence="4">
    <location>
        <begin position="58"/>
        <end position="97"/>
    </location>
</feature>
<protein>
    <submittedName>
        <fullName evidence="5">Putative tumor necrosis factor receptor superfamily member wengen-like isoform x1</fullName>
    </submittedName>
</protein>
<name>A0A6M2E0N2_XENCH</name>
<dbReference type="PROSITE" id="PS50050">
    <property type="entry name" value="TNFR_NGFR_2"/>
    <property type="match status" value="1"/>
</dbReference>
<comment type="caution">
    <text evidence="1">Lacks conserved residue(s) required for the propagation of feature annotation.</text>
</comment>